<name>A0AAD3RYN3_NEPGR</name>
<comment type="similarity">
    <text evidence="2">Belongs to the SWEET sugar transporter family.</text>
</comment>
<evidence type="ECO:0000256" key="9">
    <source>
        <dbReference type="ARBA" id="ARBA00023136"/>
    </source>
</evidence>
<dbReference type="GO" id="GO:0051119">
    <property type="term" value="F:sugar transmembrane transporter activity"/>
    <property type="evidence" value="ECO:0007669"/>
    <property type="project" value="InterPro"/>
</dbReference>
<evidence type="ECO:0000256" key="1">
    <source>
        <dbReference type="ARBA" id="ARBA00004651"/>
    </source>
</evidence>
<reference evidence="11" key="1">
    <citation type="submission" date="2023-05" db="EMBL/GenBank/DDBJ databases">
        <title>Nepenthes gracilis genome sequencing.</title>
        <authorList>
            <person name="Fukushima K."/>
        </authorList>
    </citation>
    <scope>NUCLEOTIDE SEQUENCE</scope>
    <source>
        <strain evidence="11">SING2019-196</strain>
    </source>
</reference>
<keyword evidence="5" id="KW-0762">Sugar transport</keyword>
<evidence type="ECO:0000256" key="10">
    <source>
        <dbReference type="SAM" id="Phobius"/>
    </source>
</evidence>
<evidence type="ECO:0000256" key="6">
    <source>
        <dbReference type="ARBA" id="ARBA00022692"/>
    </source>
</evidence>
<evidence type="ECO:0000256" key="4">
    <source>
        <dbReference type="ARBA" id="ARBA00022475"/>
    </source>
</evidence>
<sequence>MLWIFYAFFDTDSTFLVTINSFGCFIETLYITIFLFYATKDARRQVIRTKSVKYMPFLLSFFLTISAVMWFFYGLLKKDCYIAIPNVLGFSFGIVQMVLYAIYKNSKEIIEDPKGKKLADLTSDQIIEVVKLNAVNVGGQEIVNAVELPALAVMQNNNEGIHAIEIHCVHEPEEKTKKVRVAVEAEAAAANSNSSSLA</sequence>
<keyword evidence="7" id="KW-0677">Repeat</keyword>
<evidence type="ECO:0000256" key="8">
    <source>
        <dbReference type="ARBA" id="ARBA00022989"/>
    </source>
</evidence>
<dbReference type="FunFam" id="1.20.1280.290:FF:000003">
    <property type="entry name" value="Bidirectional sugar transporter SWEET"/>
    <property type="match status" value="1"/>
</dbReference>
<protein>
    <recommendedName>
        <fullName evidence="13">Bidirectional sugar transporter SWEET</fullName>
    </recommendedName>
</protein>
<dbReference type="AlphaFoldDB" id="A0AAD3RYN3"/>
<evidence type="ECO:0008006" key="13">
    <source>
        <dbReference type="Google" id="ProtNLM"/>
    </source>
</evidence>
<comment type="subcellular location">
    <subcellularLocation>
        <location evidence="1">Cell membrane</location>
        <topology evidence="1">Multi-pass membrane protein</topology>
    </subcellularLocation>
</comment>
<evidence type="ECO:0000256" key="2">
    <source>
        <dbReference type="ARBA" id="ARBA00007809"/>
    </source>
</evidence>
<dbReference type="EMBL" id="BSYO01000002">
    <property type="protein sequence ID" value="GMH01127.1"/>
    <property type="molecule type" value="Genomic_DNA"/>
</dbReference>
<keyword evidence="9 10" id="KW-0472">Membrane</keyword>
<evidence type="ECO:0000313" key="11">
    <source>
        <dbReference type="EMBL" id="GMH01127.1"/>
    </source>
</evidence>
<dbReference type="PANTHER" id="PTHR10791">
    <property type="entry name" value="RAG1-ACTIVATING PROTEIN 1"/>
    <property type="match status" value="1"/>
</dbReference>
<feature type="transmembrane region" description="Helical" evidence="10">
    <location>
        <begin position="57"/>
        <end position="76"/>
    </location>
</feature>
<comment type="caution">
    <text evidence="11">The sequence shown here is derived from an EMBL/GenBank/DDBJ whole genome shotgun (WGS) entry which is preliminary data.</text>
</comment>
<dbReference type="Pfam" id="PF03083">
    <property type="entry name" value="MtN3_slv"/>
    <property type="match status" value="2"/>
</dbReference>
<evidence type="ECO:0000313" key="12">
    <source>
        <dbReference type="Proteomes" id="UP001279734"/>
    </source>
</evidence>
<keyword evidence="3" id="KW-0813">Transport</keyword>
<dbReference type="PANTHER" id="PTHR10791:SF165">
    <property type="entry name" value="BIDIRECTIONAL SUGAR TRANSPORTER SWEET10"/>
    <property type="match status" value="1"/>
</dbReference>
<dbReference type="InterPro" id="IPR047664">
    <property type="entry name" value="SWEET"/>
</dbReference>
<evidence type="ECO:0000256" key="3">
    <source>
        <dbReference type="ARBA" id="ARBA00022448"/>
    </source>
</evidence>
<dbReference type="GO" id="GO:0005886">
    <property type="term" value="C:plasma membrane"/>
    <property type="evidence" value="ECO:0007669"/>
    <property type="project" value="UniProtKB-SubCell"/>
</dbReference>
<feature type="transmembrane region" description="Helical" evidence="10">
    <location>
        <begin position="82"/>
        <end position="103"/>
    </location>
</feature>
<keyword evidence="8 10" id="KW-1133">Transmembrane helix</keyword>
<proteinExistence type="inferred from homology"/>
<dbReference type="InterPro" id="IPR004316">
    <property type="entry name" value="SWEET_rpt"/>
</dbReference>
<evidence type="ECO:0000256" key="7">
    <source>
        <dbReference type="ARBA" id="ARBA00022737"/>
    </source>
</evidence>
<evidence type="ECO:0000256" key="5">
    <source>
        <dbReference type="ARBA" id="ARBA00022597"/>
    </source>
</evidence>
<dbReference type="Gene3D" id="1.20.1280.290">
    <property type="match status" value="1"/>
</dbReference>
<keyword evidence="4" id="KW-1003">Cell membrane</keyword>
<dbReference type="Proteomes" id="UP001279734">
    <property type="component" value="Unassembled WGS sequence"/>
</dbReference>
<keyword evidence="12" id="KW-1185">Reference proteome</keyword>
<organism evidence="11 12">
    <name type="scientific">Nepenthes gracilis</name>
    <name type="common">Slender pitcher plant</name>
    <dbReference type="NCBI Taxonomy" id="150966"/>
    <lineage>
        <taxon>Eukaryota</taxon>
        <taxon>Viridiplantae</taxon>
        <taxon>Streptophyta</taxon>
        <taxon>Embryophyta</taxon>
        <taxon>Tracheophyta</taxon>
        <taxon>Spermatophyta</taxon>
        <taxon>Magnoliopsida</taxon>
        <taxon>eudicotyledons</taxon>
        <taxon>Gunneridae</taxon>
        <taxon>Pentapetalae</taxon>
        <taxon>Caryophyllales</taxon>
        <taxon>Nepenthaceae</taxon>
        <taxon>Nepenthes</taxon>
    </lineage>
</organism>
<feature type="transmembrane region" description="Helical" evidence="10">
    <location>
        <begin position="15"/>
        <end position="37"/>
    </location>
</feature>
<keyword evidence="6 10" id="KW-0812">Transmembrane</keyword>
<accession>A0AAD3RYN3</accession>
<gene>
    <name evidence="11" type="ORF">Nepgr_002966</name>
</gene>